<dbReference type="InterPro" id="IPR002347">
    <property type="entry name" value="SDR_fam"/>
</dbReference>
<dbReference type="PANTHER" id="PTHR24320">
    <property type="entry name" value="RETINOL DEHYDROGENASE"/>
    <property type="match status" value="1"/>
</dbReference>
<comment type="caution">
    <text evidence="3">The sequence shown here is derived from an EMBL/GenBank/DDBJ whole genome shotgun (WGS) entry which is preliminary data.</text>
</comment>
<name>A0A8H3FIA6_9LECA</name>
<evidence type="ECO:0000313" key="3">
    <source>
        <dbReference type="EMBL" id="CAF9925038.1"/>
    </source>
</evidence>
<dbReference type="Gene3D" id="3.40.50.720">
    <property type="entry name" value="NAD(P)-binding Rossmann-like Domain"/>
    <property type="match status" value="1"/>
</dbReference>
<dbReference type="OrthoDB" id="542013at2759"/>
<gene>
    <name evidence="3" type="ORF">GOMPHAMPRED_003799</name>
</gene>
<dbReference type="PANTHER" id="PTHR24320:SF152">
    <property type="entry name" value="SHORT-CHAIN DEHYDROGENASE_REDUCTASE FAMILY PROTEIN"/>
    <property type="match status" value="1"/>
</dbReference>
<dbReference type="SUPFAM" id="SSF51735">
    <property type="entry name" value="NAD(P)-binding Rossmann-fold domains"/>
    <property type="match status" value="1"/>
</dbReference>
<dbReference type="EMBL" id="CAJPDQ010000022">
    <property type="protein sequence ID" value="CAF9925038.1"/>
    <property type="molecule type" value="Genomic_DNA"/>
</dbReference>
<evidence type="ECO:0000256" key="2">
    <source>
        <dbReference type="ARBA" id="ARBA00023002"/>
    </source>
</evidence>
<dbReference type="Pfam" id="PF00106">
    <property type="entry name" value="adh_short"/>
    <property type="match status" value="1"/>
</dbReference>
<dbReference type="GO" id="GO:0016491">
    <property type="term" value="F:oxidoreductase activity"/>
    <property type="evidence" value="ECO:0007669"/>
    <property type="project" value="UniProtKB-KW"/>
</dbReference>
<reference evidence="3" key="1">
    <citation type="submission" date="2021-03" db="EMBL/GenBank/DDBJ databases">
        <authorList>
            <person name="Tagirdzhanova G."/>
        </authorList>
    </citation>
    <scope>NUCLEOTIDE SEQUENCE</scope>
</reference>
<dbReference type="InterPro" id="IPR036291">
    <property type="entry name" value="NAD(P)-bd_dom_sf"/>
</dbReference>
<dbReference type="PRINTS" id="PR00081">
    <property type="entry name" value="GDHRDH"/>
</dbReference>
<dbReference type="AlphaFoldDB" id="A0A8H3FIA6"/>
<organism evidence="3 4">
    <name type="scientific">Gomphillus americanus</name>
    <dbReference type="NCBI Taxonomy" id="1940652"/>
    <lineage>
        <taxon>Eukaryota</taxon>
        <taxon>Fungi</taxon>
        <taxon>Dikarya</taxon>
        <taxon>Ascomycota</taxon>
        <taxon>Pezizomycotina</taxon>
        <taxon>Lecanoromycetes</taxon>
        <taxon>OSLEUM clade</taxon>
        <taxon>Ostropomycetidae</taxon>
        <taxon>Ostropales</taxon>
        <taxon>Graphidaceae</taxon>
        <taxon>Gomphilloideae</taxon>
        <taxon>Gomphillus</taxon>
    </lineage>
</organism>
<keyword evidence="4" id="KW-1185">Reference proteome</keyword>
<accession>A0A8H3FIA6</accession>
<keyword evidence="2" id="KW-0560">Oxidoreductase</keyword>
<evidence type="ECO:0008006" key="5">
    <source>
        <dbReference type="Google" id="ProtNLM"/>
    </source>
</evidence>
<sequence length="330" mass="36322">MGSWIALLIDRFKAVLDNIRTVFNIGFAGFYKPLELQHQDLTGKVALVTGANSGLGYSIALTLAKQNATVFLACRSRSRGETAAAEIINLTGSKNVQVVELDTSSLASVREFATSWSKPIDILMHNAGITTAPLDLKVTPEGLGLIYATNHAGPFLLTALLESKLAPNARVVFTSSTGAYLGSIGTLFEMPRLVPQSRSDSQIYNDTKLMQVAFARALQQRWSGLGMRATAHAFTPGFSMTPILDKMHKTNILVDPLYWVLRNTTRLAISSEQGALTGVWLAMTNDLEVIRGGDFWDRFIKRRTPIDFLSPGKLERIWQLWCIDSGAQWD</sequence>
<evidence type="ECO:0000256" key="1">
    <source>
        <dbReference type="ARBA" id="ARBA00006484"/>
    </source>
</evidence>
<comment type="similarity">
    <text evidence="1">Belongs to the short-chain dehydrogenases/reductases (SDR) family.</text>
</comment>
<proteinExistence type="inferred from homology"/>
<dbReference type="Proteomes" id="UP000664169">
    <property type="component" value="Unassembled WGS sequence"/>
</dbReference>
<evidence type="ECO:0000313" key="4">
    <source>
        <dbReference type="Proteomes" id="UP000664169"/>
    </source>
</evidence>
<protein>
    <recommendedName>
        <fullName evidence="5">NAD(P)-binding protein</fullName>
    </recommendedName>
</protein>